<dbReference type="RefSeq" id="WP_014500843.1">
    <property type="nucleotide sequence ID" value="NC_017262.1"/>
</dbReference>
<dbReference type="GO" id="GO:0009247">
    <property type="term" value="P:glycolipid biosynthetic process"/>
    <property type="evidence" value="ECO:0007669"/>
    <property type="project" value="TreeGrafter"/>
</dbReference>
<feature type="domain" description="GtrA/DPMS transmembrane" evidence="10">
    <location>
        <begin position="265"/>
        <end position="380"/>
    </location>
</feature>
<accession>A0A0H3G237</accession>
<dbReference type="Gene3D" id="3.90.550.10">
    <property type="entry name" value="Spore Coat Polysaccharide Biosynthesis Protein SpsA, Chain A"/>
    <property type="match status" value="1"/>
</dbReference>
<dbReference type="OrthoDB" id="9811222at2"/>
<feature type="transmembrane region" description="Helical" evidence="8">
    <location>
        <begin position="356"/>
        <end position="380"/>
    </location>
</feature>
<organism evidence="11 12">
    <name type="scientific">Zymomonas mobilis subsp. mobilis (strain ATCC 10988 / DSM 424 / LMG 404 / NCIMB 8938 / NRRL B-806 / ZM1)</name>
    <dbReference type="NCBI Taxonomy" id="555217"/>
    <lineage>
        <taxon>Bacteria</taxon>
        <taxon>Pseudomonadati</taxon>
        <taxon>Pseudomonadota</taxon>
        <taxon>Alphaproteobacteria</taxon>
        <taxon>Sphingomonadales</taxon>
        <taxon>Zymomonadaceae</taxon>
        <taxon>Zymomonas</taxon>
    </lineage>
</organism>
<dbReference type="InterPro" id="IPR039528">
    <property type="entry name" value="DPM1-like"/>
</dbReference>
<feature type="domain" description="Glycosyltransferase 2-like" evidence="9">
    <location>
        <begin position="29"/>
        <end position="193"/>
    </location>
</feature>
<dbReference type="EMBL" id="CP002850">
    <property type="protein sequence ID" value="AEH62863.1"/>
    <property type="molecule type" value="Genomic_DNA"/>
</dbReference>
<feature type="transmembrane region" description="Helical" evidence="8">
    <location>
        <begin position="262"/>
        <end position="283"/>
    </location>
</feature>
<dbReference type="InterPro" id="IPR001173">
    <property type="entry name" value="Glyco_trans_2-like"/>
</dbReference>
<dbReference type="CDD" id="cd06442">
    <property type="entry name" value="DPM1_like"/>
    <property type="match status" value="1"/>
</dbReference>
<dbReference type="eggNOG" id="COG0463">
    <property type="taxonomic scope" value="Bacteria"/>
</dbReference>
<sequence length="389" mass="43136">MHDDTVNQPISSLSAEINQKNKNFMPMLSVVIPTYNEKGNIAALVEAVRDALGDIPWEMIVVDDDSPDKTYELAFQLAHKEPRLHCIRRVGRRGLSSAVVEGALASNGDFIAVMDADFQHDEKMLKPMYEKMIAKKADLVVGTRYAGDGGVGDWDETRRQMSDFATRLSRILIGNKTSDPMSGFFMLRREVVEASVYDLSQQGYKILLDIISSAPMPLHIEEVSYVFRNRREGESKISLQVMAEFLFQIIEKMSHGLIPGRFVLFSAVGALGLCVHLGILFLLKSYHVAFLPAQTAAIGCAMLFNFFVNNELTYRDRKLKGWAFIPGLILFCLICSIGALANIGVAELAIHQTSSWSLAGLAGALIGAAFNFGAASKLIWERVKKPKRK</sequence>
<evidence type="ECO:0000259" key="10">
    <source>
        <dbReference type="Pfam" id="PF04138"/>
    </source>
</evidence>
<keyword evidence="5 8" id="KW-0812">Transmembrane</keyword>
<keyword evidence="4 11" id="KW-0808">Transferase</keyword>
<evidence type="ECO:0000313" key="12">
    <source>
        <dbReference type="Proteomes" id="UP000001494"/>
    </source>
</evidence>
<evidence type="ECO:0000256" key="8">
    <source>
        <dbReference type="SAM" id="Phobius"/>
    </source>
</evidence>
<dbReference type="PANTHER" id="PTHR43398:SF1">
    <property type="entry name" value="DOLICHOL-PHOSPHATE MANNOSYLTRANSFERASE SUBUNIT 1"/>
    <property type="match status" value="1"/>
</dbReference>
<dbReference type="SUPFAM" id="SSF53448">
    <property type="entry name" value="Nucleotide-diphospho-sugar transferases"/>
    <property type="match status" value="1"/>
</dbReference>
<feature type="transmembrane region" description="Helical" evidence="8">
    <location>
        <begin position="289"/>
        <end position="309"/>
    </location>
</feature>
<dbReference type="KEGG" id="zmm:Zmob_1029"/>
<dbReference type="eggNOG" id="COG2246">
    <property type="taxonomic scope" value="Bacteria"/>
</dbReference>
<dbReference type="GO" id="GO:0004582">
    <property type="term" value="F:dolichyl-phosphate beta-D-mannosyltransferase activity"/>
    <property type="evidence" value="ECO:0007669"/>
    <property type="project" value="InterPro"/>
</dbReference>
<dbReference type="AlphaFoldDB" id="A0A0H3G237"/>
<keyword evidence="3" id="KW-0328">Glycosyltransferase</keyword>
<dbReference type="GO" id="GO:0016020">
    <property type="term" value="C:membrane"/>
    <property type="evidence" value="ECO:0007669"/>
    <property type="project" value="UniProtKB-SubCell"/>
</dbReference>
<dbReference type="HOGENOM" id="CLU_039727_0_0_5"/>
<dbReference type="Pfam" id="PF04138">
    <property type="entry name" value="GtrA_DPMS_TM"/>
    <property type="match status" value="1"/>
</dbReference>
<evidence type="ECO:0000256" key="1">
    <source>
        <dbReference type="ARBA" id="ARBA00004141"/>
    </source>
</evidence>
<protein>
    <submittedName>
        <fullName evidence="11">Glycosyl transferase family 2</fullName>
    </submittedName>
</protein>
<evidence type="ECO:0000256" key="3">
    <source>
        <dbReference type="ARBA" id="ARBA00022676"/>
    </source>
</evidence>
<gene>
    <name evidence="11" type="ordered locus">Zmob_1029</name>
</gene>
<evidence type="ECO:0000259" key="9">
    <source>
        <dbReference type="Pfam" id="PF00535"/>
    </source>
</evidence>
<dbReference type="InterPro" id="IPR007267">
    <property type="entry name" value="GtrA_DPMS_TM"/>
</dbReference>
<keyword evidence="7 8" id="KW-0472">Membrane</keyword>
<evidence type="ECO:0000256" key="5">
    <source>
        <dbReference type="ARBA" id="ARBA00022692"/>
    </source>
</evidence>
<comment type="subcellular location">
    <subcellularLocation>
        <location evidence="1">Membrane</location>
        <topology evidence="1">Multi-pass membrane protein</topology>
    </subcellularLocation>
</comment>
<dbReference type="Proteomes" id="UP000001494">
    <property type="component" value="Chromosome"/>
</dbReference>
<dbReference type="InterPro" id="IPR029044">
    <property type="entry name" value="Nucleotide-diphossugar_trans"/>
</dbReference>
<dbReference type="PANTHER" id="PTHR43398">
    <property type="entry name" value="DOLICHOL-PHOSPHATE MANNOSYLTRANSFERASE SUBUNIT 1"/>
    <property type="match status" value="1"/>
</dbReference>
<evidence type="ECO:0000256" key="4">
    <source>
        <dbReference type="ARBA" id="ARBA00022679"/>
    </source>
</evidence>
<comment type="similarity">
    <text evidence="2">Belongs to the glycosyltransferase 2 family.</text>
</comment>
<dbReference type="Pfam" id="PF00535">
    <property type="entry name" value="Glycos_transf_2"/>
    <property type="match status" value="1"/>
</dbReference>
<evidence type="ECO:0000256" key="7">
    <source>
        <dbReference type="ARBA" id="ARBA00023136"/>
    </source>
</evidence>
<evidence type="ECO:0000256" key="6">
    <source>
        <dbReference type="ARBA" id="ARBA00022989"/>
    </source>
</evidence>
<name>A0A0H3G237_ZYMMA</name>
<evidence type="ECO:0000256" key="2">
    <source>
        <dbReference type="ARBA" id="ARBA00006739"/>
    </source>
</evidence>
<keyword evidence="6 8" id="KW-1133">Transmembrane helix</keyword>
<proteinExistence type="inferred from homology"/>
<evidence type="ECO:0000313" key="11">
    <source>
        <dbReference type="EMBL" id="AEH62863.1"/>
    </source>
</evidence>
<feature type="transmembrane region" description="Helical" evidence="8">
    <location>
        <begin position="321"/>
        <end position="344"/>
    </location>
</feature>
<dbReference type="GO" id="GO:0000271">
    <property type="term" value="P:polysaccharide biosynthetic process"/>
    <property type="evidence" value="ECO:0007669"/>
    <property type="project" value="InterPro"/>
</dbReference>
<reference evidence="11 12" key="1">
    <citation type="journal article" date="2011" name="J. Bacteriol.">
        <title>Genome sequence of the ethanol-producing Zymomonas mobilis subsp. mobilis lectotype strain ATCC 10988.</title>
        <authorList>
            <person name="Pappas K.M."/>
            <person name="Kouvelis V.N."/>
            <person name="Saunders E."/>
            <person name="Brettin T.S."/>
            <person name="Bruce D."/>
            <person name="Detter C."/>
            <person name="Balakireva M."/>
            <person name="Han C.S."/>
            <person name="Savvakis G."/>
            <person name="Kyrpides N.C."/>
            <person name="Typas M.A."/>
        </authorList>
    </citation>
    <scope>NUCLEOTIDE SEQUENCE [LARGE SCALE GENOMIC DNA]</scope>
    <source>
        <strain evidence="12">ATCC 10988 / DSM 424 / CCUG 17860 / LMG 404 / NCIMB 8938 / NRRL B-806 / ZM1</strain>
    </source>
</reference>